<feature type="active site" evidence="9">
    <location>
        <position position="139"/>
    </location>
</feature>
<comment type="caution">
    <text evidence="12">The sequence shown here is derived from an EMBL/GenBank/DDBJ whole genome shotgun (WGS) entry which is preliminary data.</text>
</comment>
<evidence type="ECO:0000313" key="12">
    <source>
        <dbReference type="EMBL" id="MCU6761237.1"/>
    </source>
</evidence>
<protein>
    <recommendedName>
        <fullName evidence="9">Lipoprotein signal peptidase</fullName>
        <ecNumber evidence="9">3.4.23.36</ecNumber>
    </recommendedName>
    <alternativeName>
        <fullName evidence="9">Prolipoprotein signal peptidase</fullName>
    </alternativeName>
    <alternativeName>
        <fullName evidence="9">Signal peptidase II</fullName>
        <shortName evidence="9">SPase II</shortName>
    </alternativeName>
</protein>
<evidence type="ECO:0000256" key="11">
    <source>
        <dbReference type="RuleBase" id="RU004181"/>
    </source>
</evidence>
<evidence type="ECO:0000256" key="5">
    <source>
        <dbReference type="ARBA" id="ARBA00022750"/>
    </source>
</evidence>
<feature type="active site" evidence="9">
    <location>
        <position position="123"/>
    </location>
</feature>
<accession>A0ABT2THU1</accession>
<dbReference type="InterPro" id="IPR001872">
    <property type="entry name" value="Peptidase_A8"/>
</dbReference>
<keyword evidence="8 9" id="KW-0472">Membrane</keyword>
<dbReference type="PRINTS" id="PR00781">
    <property type="entry name" value="LIPOSIGPTASE"/>
</dbReference>
<evidence type="ECO:0000256" key="4">
    <source>
        <dbReference type="ARBA" id="ARBA00022692"/>
    </source>
</evidence>
<proteinExistence type="inferred from homology"/>
<keyword evidence="7 9" id="KW-1133">Transmembrane helix</keyword>
<evidence type="ECO:0000256" key="10">
    <source>
        <dbReference type="RuleBase" id="RU000594"/>
    </source>
</evidence>
<dbReference type="PANTHER" id="PTHR33695">
    <property type="entry name" value="LIPOPROTEIN SIGNAL PEPTIDASE"/>
    <property type="match status" value="1"/>
</dbReference>
<evidence type="ECO:0000256" key="9">
    <source>
        <dbReference type="HAMAP-Rule" id="MF_00161"/>
    </source>
</evidence>
<dbReference type="PROSITE" id="PS00855">
    <property type="entry name" value="SPASE_II"/>
    <property type="match status" value="1"/>
</dbReference>
<evidence type="ECO:0000256" key="7">
    <source>
        <dbReference type="ARBA" id="ARBA00022989"/>
    </source>
</evidence>
<dbReference type="EC" id="3.4.23.36" evidence="9"/>
<dbReference type="GO" id="GO:0004190">
    <property type="term" value="F:aspartic-type endopeptidase activity"/>
    <property type="evidence" value="ECO:0007669"/>
    <property type="project" value="UniProtKB-EC"/>
</dbReference>
<feature type="transmembrane region" description="Helical" evidence="9">
    <location>
        <begin position="133"/>
        <end position="157"/>
    </location>
</feature>
<dbReference type="EMBL" id="JAOQJQ010000001">
    <property type="protein sequence ID" value="MCU6761237.1"/>
    <property type="molecule type" value="Genomic_DNA"/>
</dbReference>
<comment type="catalytic activity">
    <reaction evidence="9 10">
        <text>Release of signal peptides from bacterial membrane prolipoproteins. Hydrolyzes -Xaa-Yaa-Zaa-|-(S,diacylglyceryl)Cys-, in which Xaa is hydrophobic (preferably Leu), and Yaa (Ala or Ser) and Zaa (Gly or Ala) have small, neutral side chains.</text>
        <dbReference type="EC" id="3.4.23.36"/>
    </reaction>
</comment>
<feature type="transmembrane region" description="Helical" evidence="9">
    <location>
        <begin position="69"/>
        <end position="86"/>
    </location>
</feature>
<evidence type="ECO:0000256" key="2">
    <source>
        <dbReference type="ARBA" id="ARBA00022475"/>
    </source>
</evidence>
<sequence length="180" mass="20557">MKKNIKICYNVIGVVAFFVLILIDQITKKAAVLHLKDQQPIDLIRNVFQLYYLENRGAAFGIMQGRKPFFIAITIVILIVIVYIYARMPAHKRFVLLRVLLVLIAAGAVGNFIDRFLQGYVVDFFYFSAINFPVFNVADIYVTCSAVILILTVLFYYKDQDLKELGNSLKPGVKSHDRSK</sequence>
<evidence type="ECO:0000256" key="1">
    <source>
        <dbReference type="ARBA" id="ARBA00006139"/>
    </source>
</evidence>
<keyword evidence="6 9" id="KW-0378">Hydrolase</keyword>
<keyword evidence="13" id="KW-1185">Reference proteome</keyword>
<comment type="similarity">
    <text evidence="1 9 11">Belongs to the peptidase A8 family.</text>
</comment>
<evidence type="ECO:0000256" key="6">
    <source>
        <dbReference type="ARBA" id="ARBA00022801"/>
    </source>
</evidence>
<evidence type="ECO:0000256" key="8">
    <source>
        <dbReference type="ARBA" id="ARBA00023136"/>
    </source>
</evidence>
<keyword evidence="4 9" id="KW-0812">Transmembrane</keyword>
<dbReference type="PANTHER" id="PTHR33695:SF1">
    <property type="entry name" value="LIPOPROTEIN SIGNAL PEPTIDASE"/>
    <property type="match status" value="1"/>
</dbReference>
<evidence type="ECO:0000313" key="13">
    <source>
        <dbReference type="Proteomes" id="UP001652442"/>
    </source>
</evidence>
<organism evidence="12 13">
    <name type="scientific">Brotonthovivens ammoniilytica</name>
    <dbReference type="NCBI Taxonomy" id="2981725"/>
    <lineage>
        <taxon>Bacteria</taxon>
        <taxon>Bacillati</taxon>
        <taxon>Bacillota</taxon>
        <taxon>Clostridia</taxon>
        <taxon>Lachnospirales</taxon>
        <taxon>Lachnospiraceae</taxon>
        <taxon>Brotonthovivens</taxon>
    </lineage>
</organism>
<name>A0ABT2THU1_9FIRM</name>
<dbReference type="RefSeq" id="WP_158424081.1">
    <property type="nucleotide sequence ID" value="NZ_JAOQJQ010000001.1"/>
</dbReference>
<comment type="function">
    <text evidence="9 10">This protein specifically catalyzes the removal of signal peptides from prolipoproteins.</text>
</comment>
<dbReference type="Pfam" id="PF01252">
    <property type="entry name" value="Peptidase_A8"/>
    <property type="match status" value="1"/>
</dbReference>
<keyword evidence="5 9" id="KW-0064">Aspartyl protease</keyword>
<dbReference type="NCBIfam" id="TIGR00077">
    <property type="entry name" value="lspA"/>
    <property type="match status" value="1"/>
</dbReference>
<dbReference type="HAMAP" id="MF_00161">
    <property type="entry name" value="LspA"/>
    <property type="match status" value="1"/>
</dbReference>
<reference evidence="12 13" key="1">
    <citation type="journal article" date="2021" name="ISME Commun">
        <title>Automated analysis of genomic sequences facilitates high-throughput and comprehensive description of bacteria.</title>
        <authorList>
            <person name="Hitch T.C.A."/>
        </authorList>
    </citation>
    <scope>NUCLEOTIDE SEQUENCE [LARGE SCALE GENOMIC DNA]</scope>
    <source>
        <strain evidence="12 13">Sanger_109</strain>
    </source>
</reference>
<keyword evidence="2 9" id="KW-1003">Cell membrane</keyword>
<keyword evidence="3 9" id="KW-0645">Protease</keyword>
<gene>
    <name evidence="9 12" type="primary">lspA</name>
    <name evidence="12" type="ORF">OCV88_02650</name>
</gene>
<feature type="transmembrane region" description="Helical" evidence="9">
    <location>
        <begin position="95"/>
        <end position="113"/>
    </location>
</feature>
<comment type="pathway">
    <text evidence="9">Protein modification; lipoprotein biosynthesis (signal peptide cleavage).</text>
</comment>
<evidence type="ECO:0000256" key="3">
    <source>
        <dbReference type="ARBA" id="ARBA00022670"/>
    </source>
</evidence>
<dbReference type="Proteomes" id="UP001652442">
    <property type="component" value="Unassembled WGS sequence"/>
</dbReference>
<comment type="subcellular location">
    <subcellularLocation>
        <location evidence="9">Cell membrane</location>
        <topology evidence="9">Multi-pass membrane protein</topology>
    </subcellularLocation>
</comment>
<feature type="transmembrane region" description="Helical" evidence="9">
    <location>
        <begin position="7"/>
        <end position="26"/>
    </location>
</feature>